<proteinExistence type="predicted"/>
<sequence length="98" mass="10949">MLVKIKAFRDGDSMPVRYTCDDENINPKIEFLYALKEAKSLVLIFDDRDSPSGIWDYWVLWNILPRAKEIDEGSCPDGAICGINSFGQANYGGLCPAS</sequence>
<dbReference type="EMBL" id="PFDW01000051">
    <property type="protein sequence ID" value="PJE58122.1"/>
    <property type="molecule type" value="Genomic_DNA"/>
</dbReference>
<name>A0A2M8KDW8_9BACT</name>
<dbReference type="SUPFAM" id="SSF49777">
    <property type="entry name" value="PEBP-like"/>
    <property type="match status" value="1"/>
</dbReference>
<dbReference type="AlphaFoldDB" id="A0A2M8KDW8"/>
<protein>
    <recommendedName>
        <fullName evidence="3">YbhB/YbcL family Raf kinase inhibitor-like protein</fullName>
    </recommendedName>
</protein>
<organism evidence="1 2">
    <name type="scientific">Candidatus Portnoybacteria bacterium CG10_big_fil_rev_8_21_14_0_10_36_7</name>
    <dbReference type="NCBI Taxonomy" id="1974812"/>
    <lineage>
        <taxon>Bacteria</taxon>
        <taxon>Candidatus Portnoyibacteriota</taxon>
    </lineage>
</organism>
<dbReference type="CDD" id="cd00865">
    <property type="entry name" value="PEBP_bact_arch"/>
    <property type="match status" value="1"/>
</dbReference>
<dbReference type="InterPro" id="IPR036610">
    <property type="entry name" value="PEBP-like_sf"/>
</dbReference>
<dbReference type="Gene3D" id="3.90.280.10">
    <property type="entry name" value="PEBP-like"/>
    <property type="match status" value="1"/>
</dbReference>
<dbReference type="Pfam" id="PF01161">
    <property type="entry name" value="PBP"/>
    <property type="match status" value="1"/>
</dbReference>
<reference evidence="2" key="1">
    <citation type="submission" date="2017-09" db="EMBL/GenBank/DDBJ databases">
        <title>Depth-based differentiation of microbial function through sediment-hosted aquifers and enrichment of novel symbionts in the deep terrestrial subsurface.</title>
        <authorList>
            <person name="Probst A.J."/>
            <person name="Ladd B."/>
            <person name="Jarett J.K."/>
            <person name="Geller-Mcgrath D.E."/>
            <person name="Sieber C.M.K."/>
            <person name="Emerson J.B."/>
            <person name="Anantharaman K."/>
            <person name="Thomas B.C."/>
            <person name="Malmstrom R."/>
            <person name="Stieglmeier M."/>
            <person name="Klingl A."/>
            <person name="Woyke T."/>
            <person name="Ryan C.M."/>
            <person name="Banfield J.F."/>
        </authorList>
    </citation>
    <scope>NUCLEOTIDE SEQUENCE [LARGE SCALE GENOMIC DNA]</scope>
</reference>
<gene>
    <name evidence="1" type="ORF">COU81_02360</name>
</gene>
<evidence type="ECO:0008006" key="3">
    <source>
        <dbReference type="Google" id="ProtNLM"/>
    </source>
</evidence>
<dbReference type="Proteomes" id="UP000231450">
    <property type="component" value="Unassembled WGS sequence"/>
</dbReference>
<accession>A0A2M8KDW8</accession>
<comment type="caution">
    <text evidence="1">The sequence shown here is derived from an EMBL/GenBank/DDBJ whole genome shotgun (WGS) entry which is preliminary data.</text>
</comment>
<dbReference type="InterPro" id="IPR008914">
    <property type="entry name" value="PEBP"/>
</dbReference>
<dbReference type="InterPro" id="IPR005247">
    <property type="entry name" value="YbhB_YbcL/LppC-like"/>
</dbReference>
<evidence type="ECO:0000313" key="1">
    <source>
        <dbReference type="EMBL" id="PJE58122.1"/>
    </source>
</evidence>
<evidence type="ECO:0000313" key="2">
    <source>
        <dbReference type="Proteomes" id="UP000231450"/>
    </source>
</evidence>